<comment type="caution">
    <text evidence="1">The sequence shown here is derived from an EMBL/GenBank/DDBJ whole genome shotgun (WGS) entry which is preliminary data.</text>
</comment>
<organism evidence="1 2">
    <name type="scientific">Ambrosiozyma monospora</name>
    <name type="common">Yeast</name>
    <name type="synonym">Endomycopsis monosporus</name>
    <dbReference type="NCBI Taxonomy" id="43982"/>
    <lineage>
        <taxon>Eukaryota</taxon>
        <taxon>Fungi</taxon>
        <taxon>Dikarya</taxon>
        <taxon>Ascomycota</taxon>
        <taxon>Saccharomycotina</taxon>
        <taxon>Pichiomycetes</taxon>
        <taxon>Pichiales</taxon>
        <taxon>Pichiaceae</taxon>
        <taxon>Ambrosiozyma</taxon>
    </lineage>
</organism>
<protein>
    <submittedName>
        <fullName evidence="1">Unnamed protein product</fullName>
    </submittedName>
</protein>
<proteinExistence type="predicted"/>
<reference evidence="1" key="1">
    <citation type="submission" date="2023-04" db="EMBL/GenBank/DDBJ databases">
        <title>Ambrosiozyma monospora NBRC 10751.</title>
        <authorList>
            <person name="Ichikawa N."/>
            <person name="Sato H."/>
            <person name="Tonouchi N."/>
        </authorList>
    </citation>
    <scope>NUCLEOTIDE SEQUENCE</scope>
    <source>
        <strain evidence="1">NBRC 10751</strain>
    </source>
</reference>
<accession>A0ACB5STK2</accession>
<evidence type="ECO:0000313" key="1">
    <source>
        <dbReference type="EMBL" id="GME72104.1"/>
    </source>
</evidence>
<dbReference type="EMBL" id="BSXS01000345">
    <property type="protein sequence ID" value="GME72104.1"/>
    <property type="molecule type" value="Genomic_DNA"/>
</dbReference>
<gene>
    <name evidence="1" type="ORF">Amon02_000084800</name>
</gene>
<evidence type="ECO:0000313" key="2">
    <source>
        <dbReference type="Proteomes" id="UP001165064"/>
    </source>
</evidence>
<sequence>MKPIFRTQSTYFRTKSTHAVDLSSNLDEMPFGPFPMISLLVILLHIITFIYFSLIEAFTVPFSTNLNIAKTLHYTYGLHGFCTFAGDYCKQVIPEFGFFDAMSDPNVDWATDDEWRNFLIGFDALFGTLSFRAVLLSLVVTVCALEGISVLWRSLSLTCNVFACIFTCTFTSTTIATFHPNGSRLLWASVPVSTGLIVAGLLQIYLLVKVCKYNKRKNKVPLIYSPIVSRARRLS</sequence>
<dbReference type="Proteomes" id="UP001165064">
    <property type="component" value="Unassembled WGS sequence"/>
</dbReference>
<name>A0ACB5STK2_AMBMO</name>
<keyword evidence="2" id="KW-1185">Reference proteome</keyword>